<dbReference type="AlphaFoldDB" id="A0A1E2RWB9"/>
<evidence type="ECO:0000313" key="2">
    <source>
        <dbReference type="EMBL" id="ODA66452.1"/>
    </source>
</evidence>
<evidence type="ECO:0000256" key="1">
    <source>
        <dbReference type="SAM" id="SignalP"/>
    </source>
</evidence>
<name>A0A1E2RWB9_9HYPH</name>
<reference evidence="2 3" key="1">
    <citation type="submission" date="2016-07" db="EMBL/GenBank/DDBJ databases">
        <title>Draft genome sequence of Methyloligella halotolerans C2T (VKM B-2706T=CCUG 61687T=DSM 25045T), a halotolerant polyhydroxybutyrate accumulating methylotroph.</title>
        <authorList>
            <person name="Vasilenko O.V."/>
            <person name="Doronina N.V."/>
            <person name="Poroshina M.N."/>
            <person name="Tarlachkov S.V."/>
            <person name="Trotsenko Y.A."/>
        </authorList>
    </citation>
    <scope>NUCLEOTIDE SEQUENCE [LARGE SCALE GENOMIC DNA]</scope>
    <source>
        <strain evidence="2 3">VKM B-2706</strain>
    </source>
</reference>
<organism evidence="2 3">
    <name type="scientific">Methyloligella halotolerans</name>
    <dbReference type="NCBI Taxonomy" id="1177755"/>
    <lineage>
        <taxon>Bacteria</taxon>
        <taxon>Pseudomonadati</taxon>
        <taxon>Pseudomonadota</taxon>
        <taxon>Alphaproteobacteria</taxon>
        <taxon>Hyphomicrobiales</taxon>
        <taxon>Hyphomicrobiaceae</taxon>
        <taxon>Methyloligella</taxon>
    </lineage>
</organism>
<dbReference type="Proteomes" id="UP000095087">
    <property type="component" value="Unassembled WGS sequence"/>
</dbReference>
<feature type="chain" id="PRO_5009116482" evidence="1">
    <location>
        <begin position="34"/>
        <end position="87"/>
    </location>
</feature>
<dbReference type="RefSeq" id="WP_069095757.1">
    <property type="nucleotide sequence ID" value="NZ_MASI01000007.1"/>
</dbReference>
<gene>
    <name evidence="2" type="ORF">A7A08_02575</name>
</gene>
<feature type="signal peptide" evidence="1">
    <location>
        <begin position="1"/>
        <end position="33"/>
    </location>
</feature>
<comment type="caution">
    <text evidence="2">The sequence shown here is derived from an EMBL/GenBank/DDBJ whole genome shotgun (WGS) entry which is preliminary data.</text>
</comment>
<proteinExistence type="predicted"/>
<evidence type="ECO:0000313" key="3">
    <source>
        <dbReference type="Proteomes" id="UP000095087"/>
    </source>
</evidence>
<dbReference type="STRING" id="1177755.A7A08_02575"/>
<keyword evidence="1" id="KW-0732">Signal</keyword>
<accession>A0A1E2RWB9</accession>
<keyword evidence="3" id="KW-1185">Reference proteome</keyword>
<sequence>MTKTLTKAFRMFSLVLALALGGVIAAGSGSAQAGESVQLAKQQPNSECLNGLNGCKAMCFGKDNRRRGQCLAACNVDYRRCKASSGT</sequence>
<dbReference type="EMBL" id="MASI01000007">
    <property type="protein sequence ID" value="ODA66452.1"/>
    <property type="molecule type" value="Genomic_DNA"/>
</dbReference>
<protein>
    <submittedName>
        <fullName evidence="2">Uncharacterized protein</fullName>
    </submittedName>
</protein>